<protein>
    <submittedName>
        <fullName evidence="6">Ribose transport system substrate-binding protein</fullName>
    </submittedName>
</protein>
<dbReference type="GO" id="GO:0030313">
    <property type="term" value="C:cell envelope"/>
    <property type="evidence" value="ECO:0007669"/>
    <property type="project" value="UniProtKB-SubCell"/>
</dbReference>
<name>A0A7W9LL82_9ACTN</name>
<evidence type="ECO:0000256" key="2">
    <source>
        <dbReference type="ARBA" id="ARBA00007639"/>
    </source>
</evidence>
<dbReference type="PROSITE" id="PS51257">
    <property type="entry name" value="PROKAR_LIPOPROTEIN"/>
    <property type="match status" value="1"/>
</dbReference>
<comment type="caution">
    <text evidence="6">The sequence shown here is derived from an EMBL/GenBank/DDBJ whole genome shotgun (WGS) entry which is preliminary data.</text>
</comment>
<evidence type="ECO:0000256" key="1">
    <source>
        <dbReference type="ARBA" id="ARBA00004196"/>
    </source>
</evidence>
<dbReference type="PANTHER" id="PTHR46847:SF1">
    <property type="entry name" value="D-ALLOSE-BINDING PERIPLASMIC PROTEIN-RELATED"/>
    <property type="match status" value="1"/>
</dbReference>
<dbReference type="AlphaFoldDB" id="A0A7W9LL82"/>
<dbReference type="Gene3D" id="3.40.50.2300">
    <property type="match status" value="2"/>
</dbReference>
<evidence type="ECO:0000256" key="3">
    <source>
        <dbReference type="ARBA" id="ARBA00022729"/>
    </source>
</evidence>
<evidence type="ECO:0000313" key="7">
    <source>
        <dbReference type="Proteomes" id="UP000542813"/>
    </source>
</evidence>
<evidence type="ECO:0000313" key="6">
    <source>
        <dbReference type="EMBL" id="MBB5787874.1"/>
    </source>
</evidence>
<dbReference type="EMBL" id="JACHMM010000001">
    <property type="protein sequence ID" value="MBB5787874.1"/>
    <property type="molecule type" value="Genomic_DNA"/>
</dbReference>
<dbReference type="Pfam" id="PF13407">
    <property type="entry name" value="Peripla_BP_4"/>
    <property type="match status" value="1"/>
</dbReference>
<gene>
    <name evidence="6" type="ORF">HD601_002449</name>
</gene>
<dbReference type="Proteomes" id="UP000542813">
    <property type="component" value="Unassembled WGS sequence"/>
</dbReference>
<keyword evidence="7" id="KW-1185">Reference proteome</keyword>
<evidence type="ECO:0000256" key="4">
    <source>
        <dbReference type="SAM" id="MobiDB-lite"/>
    </source>
</evidence>
<feature type="domain" description="Periplasmic binding protein" evidence="5">
    <location>
        <begin position="48"/>
        <end position="304"/>
    </location>
</feature>
<comment type="subcellular location">
    <subcellularLocation>
        <location evidence="1">Cell envelope</location>
    </subcellularLocation>
</comment>
<dbReference type="RefSeq" id="WP_184822223.1">
    <property type="nucleotide sequence ID" value="NZ_JACHMM010000001.1"/>
</dbReference>
<reference evidence="6 7" key="1">
    <citation type="submission" date="2020-08" db="EMBL/GenBank/DDBJ databases">
        <title>Sequencing the genomes of 1000 actinobacteria strains.</title>
        <authorList>
            <person name="Klenk H.-P."/>
        </authorList>
    </citation>
    <scope>NUCLEOTIDE SEQUENCE [LARGE SCALE GENOMIC DNA]</scope>
    <source>
        <strain evidence="6 7">DSM 102122</strain>
    </source>
</reference>
<dbReference type="SUPFAM" id="SSF53822">
    <property type="entry name" value="Periplasmic binding protein-like I"/>
    <property type="match status" value="1"/>
</dbReference>
<dbReference type="InterPro" id="IPR025997">
    <property type="entry name" value="SBP_2_dom"/>
</dbReference>
<dbReference type="InterPro" id="IPR028082">
    <property type="entry name" value="Peripla_BP_I"/>
</dbReference>
<dbReference type="GO" id="GO:0030246">
    <property type="term" value="F:carbohydrate binding"/>
    <property type="evidence" value="ECO:0007669"/>
    <property type="project" value="UniProtKB-ARBA"/>
</dbReference>
<dbReference type="PANTHER" id="PTHR46847">
    <property type="entry name" value="D-ALLOSE-BINDING PERIPLASMIC PROTEIN-RELATED"/>
    <property type="match status" value="1"/>
</dbReference>
<comment type="similarity">
    <text evidence="2">Belongs to the bacterial solute-binding protein 2 family.</text>
</comment>
<keyword evidence="3" id="KW-0732">Signal</keyword>
<feature type="region of interest" description="Disordered" evidence="4">
    <location>
        <begin position="24"/>
        <end position="45"/>
    </location>
</feature>
<sequence>MKASRIGATVVAGLLALGLAGCGGSDDSDDTSGGGGGEETSEGGDYTIGVANFTLGGPYFNGMDTAIRAQAEDRGVEAISTDANGDAAKLASDVEDLISRGVDAVIISGGPLESAPAVLNSLSAAGIPVVLVDRQFQTGEYTSWLGPDNERIGVQDGEFIAEYLPDGGKVGIIKGGPADNSIGLARTEGFTSVIGSNPAFEVVEAPDFGGWGSDGGLTVMENLLASHPDMAAVFCENDAMCLGAQRAIENAGLTDQIVLAGVDGQLEALEAIATGGNYVVTGLNSADEIGRLGLDRALDILDGEDVEKDTVVDSPQITQDNAQEHIDRLNEITSGS</sequence>
<evidence type="ECO:0000259" key="5">
    <source>
        <dbReference type="Pfam" id="PF13407"/>
    </source>
</evidence>
<organism evidence="6 7">
    <name type="scientific">Jiangella mangrovi</name>
    <dbReference type="NCBI Taxonomy" id="1524084"/>
    <lineage>
        <taxon>Bacteria</taxon>
        <taxon>Bacillati</taxon>
        <taxon>Actinomycetota</taxon>
        <taxon>Actinomycetes</taxon>
        <taxon>Jiangellales</taxon>
        <taxon>Jiangellaceae</taxon>
        <taxon>Jiangella</taxon>
    </lineage>
</organism>
<proteinExistence type="inferred from homology"/>
<accession>A0A7W9LL82</accession>